<dbReference type="PANTHER" id="PTHR31429">
    <property type="entry name" value="WRKY TRANSCRIPTION FACTOR 36-RELATED"/>
    <property type="match status" value="1"/>
</dbReference>
<dbReference type="AlphaFoldDB" id="A0AAN9FRX6"/>
<dbReference type="GO" id="GO:0043565">
    <property type="term" value="F:sequence-specific DNA binding"/>
    <property type="evidence" value="ECO:0007669"/>
    <property type="project" value="InterPro"/>
</dbReference>
<keyword evidence="2" id="KW-0805">Transcription regulation</keyword>
<dbReference type="GO" id="GO:0003700">
    <property type="term" value="F:DNA-binding transcription factor activity"/>
    <property type="evidence" value="ECO:0007669"/>
    <property type="project" value="InterPro"/>
</dbReference>
<evidence type="ECO:0000256" key="3">
    <source>
        <dbReference type="ARBA" id="ARBA00023125"/>
    </source>
</evidence>
<evidence type="ECO:0000313" key="9">
    <source>
        <dbReference type="Proteomes" id="UP001372338"/>
    </source>
</evidence>
<keyword evidence="4" id="KW-0804">Transcription</keyword>
<evidence type="ECO:0000256" key="6">
    <source>
        <dbReference type="SAM" id="MobiDB-lite"/>
    </source>
</evidence>
<dbReference type="Proteomes" id="UP001372338">
    <property type="component" value="Unassembled WGS sequence"/>
</dbReference>
<comment type="subcellular location">
    <subcellularLocation>
        <location evidence="1">Nucleus</location>
    </subcellularLocation>
</comment>
<dbReference type="SMART" id="SM00774">
    <property type="entry name" value="WRKY"/>
    <property type="match status" value="1"/>
</dbReference>
<evidence type="ECO:0000256" key="4">
    <source>
        <dbReference type="ARBA" id="ARBA00023163"/>
    </source>
</evidence>
<evidence type="ECO:0000256" key="5">
    <source>
        <dbReference type="ARBA" id="ARBA00023242"/>
    </source>
</evidence>
<name>A0AAN9FRX6_CROPI</name>
<dbReference type="PROSITE" id="PS50811">
    <property type="entry name" value="WRKY"/>
    <property type="match status" value="1"/>
</dbReference>
<accession>A0AAN9FRX6</accession>
<evidence type="ECO:0000256" key="1">
    <source>
        <dbReference type="ARBA" id="ARBA00004123"/>
    </source>
</evidence>
<evidence type="ECO:0000313" key="8">
    <source>
        <dbReference type="EMBL" id="KAK7276873.1"/>
    </source>
</evidence>
<keyword evidence="9" id="KW-1185">Reference proteome</keyword>
<evidence type="ECO:0000259" key="7">
    <source>
        <dbReference type="PROSITE" id="PS50811"/>
    </source>
</evidence>
<dbReference type="EMBL" id="JAYWIO010000003">
    <property type="protein sequence ID" value="KAK7276873.1"/>
    <property type="molecule type" value="Genomic_DNA"/>
</dbReference>
<dbReference type="Pfam" id="PF03106">
    <property type="entry name" value="WRKY"/>
    <property type="match status" value="1"/>
</dbReference>
<comment type="caution">
    <text evidence="8">The sequence shown here is derived from an EMBL/GenBank/DDBJ whole genome shotgun (WGS) entry which is preliminary data.</text>
</comment>
<dbReference type="Gene3D" id="2.20.25.80">
    <property type="entry name" value="WRKY domain"/>
    <property type="match status" value="1"/>
</dbReference>
<dbReference type="PANTHER" id="PTHR31429:SF81">
    <property type="entry name" value="TRANSCRIPTION FACTOR WRKY FAMILY-RELATED"/>
    <property type="match status" value="1"/>
</dbReference>
<dbReference type="InterPro" id="IPR036576">
    <property type="entry name" value="WRKY_dom_sf"/>
</dbReference>
<evidence type="ECO:0000256" key="2">
    <source>
        <dbReference type="ARBA" id="ARBA00023015"/>
    </source>
</evidence>
<organism evidence="8 9">
    <name type="scientific">Crotalaria pallida</name>
    <name type="common">Smooth rattlebox</name>
    <name type="synonym">Crotalaria striata</name>
    <dbReference type="NCBI Taxonomy" id="3830"/>
    <lineage>
        <taxon>Eukaryota</taxon>
        <taxon>Viridiplantae</taxon>
        <taxon>Streptophyta</taxon>
        <taxon>Embryophyta</taxon>
        <taxon>Tracheophyta</taxon>
        <taxon>Spermatophyta</taxon>
        <taxon>Magnoliopsida</taxon>
        <taxon>eudicotyledons</taxon>
        <taxon>Gunneridae</taxon>
        <taxon>Pentapetalae</taxon>
        <taxon>rosids</taxon>
        <taxon>fabids</taxon>
        <taxon>Fabales</taxon>
        <taxon>Fabaceae</taxon>
        <taxon>Papilionoideae</taxon>
        <taxon>50 kb inversion clade</taxon>
        <taxon>genistoids sensu lato</taxon>
        <taxon>core genistoids</taxon>
        <taxon>Crotalarieae</taxon>
        <taxon>Crotalaria</taxon>
    </lineage>
</organism>
<gene>
    <name evidence="8" type="ORF">RIF29_18019</name>
</gene>
<dbReference type="GO" id="GO:0005634">
    <property type="term" value="C:nucleus"/>
    <property type="evidence" value="ECO:0007669"/>
    <property type="project" value="UniProtKB-SubCell"/>
</dbReference>
<keyword evidence="5" id="KW-0539">Nucleus</keyword>
<feature type="region of interest" description="Disordered" evidence="6">
    <location>
        <begin position="210"/>
        <end position="241"/>
    </location>
</feature>
<dbReference type="InterPro" id="IPR003657">
    <property type="entry name" value="WRKY_dom"/>
</dbReference>
<feature type="domain" description="WRKY" evidence="7">
    <location>
        <begin position="342"/>
        <end position="408"/>
    </location>
</feature>
<sequence>MVLDYSLVCICLALSNSEMNWFRWQAGKFWGFDPCRGHGKGFVGRGKTHFGDLYASKGISLRLIDMEATWNDAIAVGASHSSPLMSFNEKRLAMDEMDFFPVKNRKSLDLDHDHDQMMHNNIEHNVLDTSLDLLSKNNGGRSVKEGGDDERNEVNNDYNALHIQLIKLTRRQQNHDETDHHHNQTIEEKGDGDEKEGMIPIRPFLEIGIGGSGGFAADEREKPSQQSSSSEGGRRRKLMRGSKSMVDLMECNKSGHQQICTTRDNNVLDSNNKNKDISSSSSYSKARIMEETPAGSGDQAFQGLLSANKVVPRLSPSMMDADQASETVSMIKKARVSVRATSESSMMADGCQWRKYGQKMAKGNPCPRAYYRCTMSTGCPVRKQVQRCAEDRSVLITTYEGQHNHPLPPTAKAMASTTSAAASMLLSGSMPSADGLINPSILESAALPCSQNMATLSASAPFPTITLDLTQQNATNSSHSQLQRDQLSLLTPLLSEKLLSSVPSLTDTVNAATAAITADPNFTSVLMAAITSLIGNSHSN</sequence>
<reference evidence="8 9" key="1">
    <citation type="submission" date="2024-01" db="EMBL/GenBank/DDBJ databases">
        <title>The genomes of 5 underutilized Papilionoideae crops provide insights into root nodulation and disease resistanc.</title>
        <authorList>
            <person name="Yuan L."/>
        </authorList>
    </citation>
    <scope>NUCLEOTIDE SEQUENCE [LARGE SCALE GENOMIC DNA]</scope>
    <source>
        <strain evidence="8">ZHUSHIDOU_FW_LH</strain>
        <tissue evidence="8">Leaf</tissue>
    </source>
</reference>
<feature type="region of interest" description="Disordered" evidence="6">
    <location>
        <begin position="171"/>
        <end position="195"/>
    </location>
</feature>
<protein>
    <recommendedName>
        <fullName evidence="7">WRKY domain-containing protein</fullName>
    </recommendedName>
</protein>
<dbReference type="SUPFAM" id="SSF118290">
    <property type="entry name" value="WRKY DNA-binding domain"/>
    <property type="match status" value="1"/>
</dbReference>
<dbReference type="InterPro" id="IPR044810">
    <property type="entry name" value="WRKY_plant"/>
</dbReference>
<feature type="compositionally biased region" description="Basic and acidic residues" evidence="6">
    <location>
        <begin position="173"/>
        <end position="189"/>
    </location>
</feature>
<proteinExistence type="predicted"/>
<dbReference type="FunFam" id="2.20.25.80:FF:000002">
    <property type="entry name" value="probable WRKY transcription factor 31"/>
    <property type="match status" value="1"/>
</dbReference>
<keyword evidence="3" id="KW-0238">DNA-binding</keyword>